<accession>A0ABY7F3S0</accession>
<keyword evidence="3" id="KW-1185">Reference proteome</keyword>
<organism evidence="2 3">
    <name type="scientific">Mya arenaria</name>
    <name type="common">Soft-shell clam</name>
    <dbReference type="NCBI Taxonomy" id="6604"/>
    <lineage>
        <taxon>Eukaryota</taxon>
        <taxon>Metazoa</taxon>
        <taxon>Spiralia</taxon>
        <taxon>Lophotrochozoa</taxon>
        <taxon>Mollusca</taxon>
        <taxon>Bivalvia</taxon>
        <taxon>Autobranchia</taxon>
        <taxon>Heteroconchia</taxon>
        <taxon>Euheterodonta</taxon>
        <taxon>Imparidentia</taxon>
        <taxon>Neoheterodontei</taxon>
        <taxon>Myida</taxon>
        <taxon>Myoidea</taxon>
        <taxon>Myidae</taxon>
        <taxon>Mya</taxon>
    </lineage>
</organism>
<feature type="compositionally biased region" description="Basic and acidic residues" evidence="1">
    <location>
        <begin position="42"/>
        <end position="53"/>
    </location>
</feature>
<evidence type="ECO:0000256" key="1">
    <source>
        <dbReference type="SAM" id="MobiDB-lite"/>
    </source>
</evidence>
<reference evidence="2" key="1">
    <citation type="submission" date="2022-11" db="EMBL/GenBank/DDBJ databases">
        <title>Centuries of genome instability and evolution in soft-shell clam transmissible cancer (bioRxiv).</title>
        <authorList>
            <person name="Hart S.F.M."/>
            <person name="Yonemitsu M.A."/>
            <person name="Giersch R.M."/>
            <person name="Beal B.F."/>
            <person name="Arriagada G."/>
            <person name="Davis B.W."/>
            <person name="Ostrander E.A."/>
            <person name="Goff S.P."/>
            <person name="Metzger M.J."/>
        </authorList>
    </citation>
    <scope>NUCLEOTIDE SEQUENCE</scope>
    <source>
        <strain evidence="2">MELC-2E11</strain>
        <tissue evidence="2">Siphon/mantle</tissue>
    </source>
</reference>
<dbReference type="Proteomes" id="UP001164746">
    <property type="component" value="Chromosome 10"/>
</dbReference>
<dbReference type="EMBL" id="CP111021">
    <property type="protein sequence ID" value="WAR16405.1"/>
    <property type="molecule type" value="Genomic_DNA"/>
</dbReference>
<evidence type="ECO:0000313" key="2">
    <source>
        <dbReference type="EMBL" id="WAR16405.1"/>
    </source>
</evidence>
<feature type="region of interest" description="Disordered" evidence="1">
    <location>
        <begin position="30"/>
        <end position="53"/>
    </location>
</feature>
<name>A0ABY7F3S0_MYAAR</name>
<sequence length="310" mass="35682">MDKKLVNITHSESRLCIARNMKSQVIEFLSRDDNSRSQPGKADAKKTESGEKQQTRVLTDYVGNLYDKFLSENPGTKLSKTTFQRLRPNNILLTSFISRNTCQCVHHQNMALKIQSLRKLGIRIGQNLEHLIARQDELDNILENLPENVNFKTWKKVESEGKMRMKLKRVDLRSSTNTFRRIPFSVSHHFPEDVLASNEHHDFFMDSTFSSSIVFEQCPSHTLGEMTFVTIWPVDESNVLKEGARRVRLVRMALPDTLRCLLVNVSSLMPLIERHNNIANAKEIAREEWLSIIYTVGLEEVTLIGKTTNK</sequence>
<protein>
    <submittedName>
        <fullName evidence="2">Uncharacterized protein</fullName>
    </submittedName>
</protein>
<gene>
    <name evidence="2" type="ORF">MAR_030999</name>
</gene>
<evidence type="ECO:0000313" key="3">
    <source>
        <dbReference type="Proteomes" id="UP001164746"/>
    </source>
</evidence>
<proteinExistence type="predicted"/>